<gene>
    <name evidence="2" type="ordered locus">AM1_5886</name>
</gene>
<organism evidence="2 3">
    <name type="scientific">Acaryochloris marina (strain MBIC 11017)</name>
    <dbReference type="NCBI Taxonomy" id="329726"/>
    <lineage>
        <taxon>Bacteria</taxon>
        <taxon>Bacillati</taxon>
        <taxon>Cyanobacteriota</taxon>
        <taxon>Cyanophyceae</taxon>
        <taxon>Acaryochloridales</taxon>
        <taxon>Acaryochloridaceae</taxon>
        <taxon>Acaryochloris</taxon>
    </lineage>
</organism>
<evidence type="ECO:0000256" key="1">
    <source>
        <dbReference type="SAM" id="Phobius"/>
    </source>
</evidence>
<dbReference type="Proteomes" id="UP000000268">
    <property type="component" value="Chromosome"/>
</dbReference>
<sequence>MPLSELLYYLVVFCSRGLNSKRQEQGFALPLALGLGFVMVILGLSTIMVAQSDRTSAFNRKQAGASLAIAEGGMARSLAQLTAPNNAVLLNRNYDTINPKTGKTYLGPDGMFNSGDEEASAIDEWTSYDPSNHPCYQQKGWGSPNFATTGSMGNTGSYTVRAYRFNPAEQQGTLFVEASKDGKTTGVQIRIAVRSDLDDFPGLVLHDPEPDDPWHVGVLALRGRQILGSKGNVYYYPQGSQDSSLTSNSTSGDIDRASYLNAIFSSSASDGATGDTVSGTLFACLLTPTIPDGIKGTNFGTITSSQTLSGVGGHTPTLFQIEQIDLAGTDVLTVDTTNGSVVLDFIEDSAPEQAIQLKDMAQILNVRTDGQPPRVGDLRIHLRGGDDTVLLYDQTCIQNAFIWSAWDEVQLLTSGPGCPGGQNTNIEGVVWAEGIFSSKNDPNNRDINFIGEVGAPYDTVITPNATSGIAVPEDVSSLIDLLKYVDYPVRYRFGGVLQWQRVRL</sequence>
<dbReference type="EMBL" id="CP000828">
    <property type="protein sequence ID" value="ABW30825.1"/>
    <property type="molecule type" value="Genomic_DNA"/>
</dbReference>
<dbReference type="KEGG" id="amr:AM1_5886"/>
<accession>B0C1J1</accession>
<evidence type="ECO:0000313" key="2">
    <source>
        <dbReference type="EMBL" id="ABW30825.1"/>
    </source>
</evidence>
<keyword evidence="1" id="KW-0472">Membrane</keyword>
<keyword evidence="3" id="KW-1185">Reference proteome</keyword>
<keyword evidence="1" id="KW-0812">Transmembrane</keyword>
<name>B0C1J1_ACAM1</name>
<feature type="transmembrane region" description="Helical" evidence="1">
    <location>
        <begin position="27"/>
        <end position="50"/>
    </location>
</feature>
<dbReference type="RefSeq" id="WP_012166032.1">
    <property type="nucleotide sequence ID" value="NC_009925.1"/>
</dbReference>
<dbReference type="HOGENOM" id="CLU_558555_0_0_3"/>
<dbReference type="OrthoDB" id="569072at2"/>
<protein>
    <submittedName>
        <fullName evidence="2">Uncharacterized protein</fullName>
    </submittedName>
</protein>
<evidence type="ECO:0000313" key="3">
    <source>
        <dbReference type="Proteomes" id="UP000000268"/>
    </source>
</evidence>
<dbReference type="eggNOG" id="ENOG502ZXYS">
    <property type="taxonomic scope" value="Bacteria"/>
</dbReference>
<reference evidence="2 3" key="1">
    <citation type="journal article" date="2008" name="Proc. Natl. Acad. Sci. U.S.A.">
        <title>Niche adaptation and genome expansion in the chlorophyll d-producing cyanobacterium Acaryochloris marina.</title>
        <authorList>
            <person name="Swingley W.D."/>
            <person name="Chen M."/>
            <person name="Cheung P.C."/>
            <person name="Conrad A.L."/>
            <person name="Dejesa L.C."/>
            <person name="Hao J."/>
            <person name="Honchak B.M."/>
            <person name="Karbach L.E."/>
            <person name="Kurdoglu A."/>
            <person name="Lahiri S."/>
            <person name="Mastrian S.D."/>
            <person name="Miyashita H."/>
            <person name="Page L."/>
            <person name="Ramakrishna P."/>
            <person name="Satoh S."/>
            <person name="Sattley W.M."/>
            <person name="Shimada Y."/>
            <person name="Taylor H.L."/>
            <person name="Tomo T."/>
            <person name="Tsuchiya T."/>
            <person name="Wang Z.T."/>
            <person name="Raymond J."/>
            <person name="Mimuro M."/>
            <person name="Blankenship R.E."/>
            <person name="Touchman J.W."/>
        </authorList>
    </citation>
    <scope>NUCLEOTIDE SEQUENCE [LARGE SCALE GENOMIC DNA]</scope>
    <source>
        <strain evidence="3">MBIC 11017</strain>
    </source>
</reference>
<dbReference type="AlphaFoldDB" id="B0C1J1"/>
<proteinExistence type="predicted"/>
<keyword evidence="1" id="KW-1133">Transmembrane helix</keyword>
<dbReference type="STRING" id="329726.AM1_5886"/>